<dbReference type="Proteomes" id="UP000789508">
    <property type="component" value="Unassembled WGS sequence"/>
</dbReference>
<comment type="caution">
    <text evidence="10">The sequence shown here is derived from an EMBL/GenBank/DDBJ whole genome shotgun (WGS) entry which is preliminary data.</text>
</comment>
<evidence type="ECO:0000259" key="9">
    <source>
        <dbReference type="Pfam" id="PF00909"/>
    </source>
</evidence>
<evidence type="ECO:0000256" key="4">
    <source>
        <dbReference type="ARBA" id="ARBA00022692"/>
    </source>
</evidence>
<dbReference type="InterPro" id="IPR001905">
    <property type="entry name" value="Ammonium_transpt"/>
</dbReference>
<evidence type="ECO:0000256" key="3">
    <source>
        <dbReference type="ARBA" id="ARBA00022448"/>
    </source>
</evidence>
<evidence type="ECO:0000256" key="6">
    <source>
        <dbReference type="ARBA" id="ARBA00023136"/>
    </source>
</evidence>
<dbReference type="OrthoDB" id="534912at2759"/>
<feature type="non-terminal residue" evidence="10">
    <location>
        <position position="1"/>
    </location>
</feature>
<protein>
    <submittedName>
        <fullName evidence="10">3923_t:CDS:1</fullName>
    </submittedName>
</protein>
<proteinExistence type="inferred from homology"/>
<evidence type="ECO:0000256" key="8">
    <source>
        <dbReference type="SAM" id="Phobius"/>
    </source>
</evidence>
<evidence type="ECO:0000256" key="7">
    <source>
        <dbReference type="ARBA" id="ARBA00023177"/>
    </source>
</evidence>
<keyword evidence="6 8" id="KW-0472">Membrane</keyword>
<feature type="transmembrane region" description="Helical" evidence="8">
    <location>
        <begin position="134"/>
        <end position="153"/>
    </location>
</feature>
<dbReference type="InterPro" id="IPR024041">
    <property type="entry name" value="NH4_transpt_AmtB-like_dom"/>
</dbReference>
<dbReference type="Pfam" id="PF00909">
    <property type="entry name" value="Ammonium_transp"/>
    <property type="match status" value="1"/>
</dbReference>
<dbReference type="Gene3D" id="1.10.3430.10">
    <property type="entry name" value="Ammonium transporter AmtB like domains"/>
    <property type="match status" value="1"/>
</dbReference>
<dbReference type="PANTHER" id="PTHR43029">
    <property type="entry name" value="AMMONIUM TRANSPORTER MEP2"/>
    <property type="match status" value="1"/>
</dbReference>
<reference evidence="10" key="1">
    <citation type="submission" date="2021-06" db="EMBL/GenBank/DDBJ databases">
        <authorList>
            <person name="Kallberg Y."/>
            <person name="Tangrot J."/>
            <person name="Rosling A."/>
        </authorList>
    </citation>
    <scope>NUCLEOTIDE SEQUENCE</scope>
    <source>
        <strain evidence="10">FL130A</strain>
    </source>
</reference>
<keyword evidence="3" id="KW-0813">Transport</keyword>
<evidence type="ECO:0000313" key="11">
    <source>
        <dbReference type="Proteomes" id="UP000789508"/>
    </source>
</evidence>
<sequence length="264" mass="28814">MSEIPNIFHSADIGFVVISTALVWLMIPGIGYFYSGMARRKNALSLLMLCMLSVAVVSTQWFIFGFSLSFGQDGNSYIGSLKNAFFLGVENRNSTSGRPVPDMTYAIFQSMFASITPALAIGSAAERGRIFPTIIFIFIWTTLVYDPIAHWVWSSDGWSTRSLDFAGGTPVHISSGAAALAYCLALGKRHQEDQEEFRQHNVTHTVLGTILLWFGWFGFNGGSSLGASPRAVNAIIVTNLSASIAGLTWMIMDYRIGKKLSAIG</sequence>
<accession>A0A9N8ZWG5</accession>
<dbReference type="AlphaFoldDB" id="A0A9N8ZWG5"/>
<keyword evidence="4 8" id="KW-0812">Transmembrane</keyword>
<evidence type="ECO:0000256" key="1">
    <source>
        <dbReference type="ARBA" id="ARBA00004141"/>
    </source>
</evidence>
<dbReference type="GO" id="GO:0008519">
    <property type="term" value="F:ammonium channel activity"/>
    <property type="evidence" value="ECO:0007669"/>
    <property type="project" value="InterPro"/>
</dbReference>
<feature type="transmembrane region" description="Helical" evidence="8">
    <location>
        <begin position="103"/>
        <end position="122"/>
    </location>
</feature>
<dbReference type="InterPro" id="IPR029020">
    <property type="entry name" value="Ammonium/urea_transptr"/>
</dbReference>
<keyword evidence="5 8" id="KW-1133">Transmembrane helix</keyword>
<feature type="transmembrane region" description="Helical" evidence="8">
    <location>
        <begin position="199"/>
        <end position="219"/>
    </location>
</feature>
<evidence type="ECO:0000256" key="2">
    <source>
        <dbReference type="ARBA" id="ARBA00005887"/>
    </source>
</evidence>
<comment type="subcellular location">
    <subcellularLocation>
        <location evidence="1">Membrane</location>
        <topology evidence="1">Multi-pass membrane protein</topology>
    </subcellularLocation>
</comment>
<feature type="transmembrane region" description="Helical" evidence="8">
    <location>
        <begin position="231"/>
        <end position="252"/>
    </location>
</feature>
<organism evidence="10 11">
    <name type="scientific">Ambispora leptoticha</name>
    <dbReference type="NCBI Taxonomy" id="144679"/>
    <lineage>
        <taxon>Eukaryota</taxon>
        <taxon>Fungi</taxon>
        <taxon>Fungi incertae sedis</taxon>
        <taxon>Mucoromycota</taxon>
        <taxon>Glomeromycotina</taxon>
        <taxon>Glomeromycetes</taxon>
        <taxon>Archaeosporales</taxon>
        <taxon>Ambisporaceae</taxon>
        <taxon>Ambispora</taxon>
    </lineage>
</organism>
<dbReference type="InterPro" id="IPR018047">
    <property type="entry name" value="Ammonium_transpt_CS"/>
</dbReference>
<dbReference type="SUPFAM" id="SSF111352">
    <property type="entry name" value="Ammonium transporter"/>
    <property type="match status" value="1"/>
</dbReference>
<dbReference type="EMBL" id="CAJVPS010000788">
    <property type="protein sequence ID" value="CAG8509093.1"/>
    <property type="molecule type" value="Genomic_DNA"/>
</dbReference>
<feature type="domain" description="Ammonium transporter AmtB-like" evidence="9">
    <location>
        <begin position="15"/>
        <end position="261"/>
    </location>
</feature>
<keyword evidence="7" id="KW-0924">Ammonia transport</keyword>
<dbReference type="PROSITE" id="PS01219">
    <property type="entry name" value="AMMONIUM_TRANSP"/>
    <property type="match status" value="1"/>
</dbReference>
<gene>
    <name evidence="10" type="ORF">ALEPTO_LOCUS3879</name>
</gene>
<feature type="transmembrane region" description="Helical" evidence="8">
    <location>
        <begin position="46"/>
        <end position="70"/>
    </location>
</feature>
<evidence type="ECO:0000256" key="5">
    <source>
        <dbReference type="ARBA" id="ARBA00022989"/>
    </source>
</evidence>
<name>A0A9N8ZWG5_9GLOM</name>
<keyword evidence="11" id="KW-1185">Reference proteome</keyword>
<feature type="transmembrane region" description="Helical" evidence="8">
    <location>
        <begin position="165"/>
        <end position="187"/>
    </location>
</feature>
<dbReference type="GO" id="GO:0005886">
    <property type="term" value="C:plasma membrane"/>
    <property type="evidence" value="ECO:0007669"/>
    <property type="project" value="TreeGrafter"/>
</dbReference>
<comment type="similarity">
    <text evidence="2">Belongs to the ammonia transporter channel (TC 1.A.11.2) family.</text>
</comment>
<dbReference type="PANTHER" id="PTHR43029:SF10">
    <property type="entry name" value="AMMONIUM TRANSPORTER MEP2"/>
    <property type="match status" value="1"/>
</dbReference>
<feature type="transmembrane region" description="Helical" evidence="8">
    <location>
        <begin position="13"/>
        <end position="34"/>
    </location>
</feature>
<evidence type="ECO:0000313" key="10">
    <source>
        <dbReference type="EMBL" id="CAG8509093.1"/>
    </source>
</evidence>